<sequence>MSVTELTQPLSDVVSAARFSPDGQTLLVSSWDTDIYVYNRDGKGAFAFSRKICSTAPVLDLAWNANGTTFYAVGLAQQVLQYQLDGDNIPHTVLSVHDSGACKVRYSAKHNVVISIAWDETMHIHNLENGGVFRMALSGKPVALALNDDYAVVTLVNRKVYVHDLATLKNQCTQTFAHQQQEEEKPVTREGPVQLRESSLKFLTRDVACMPDGKGFVCSSIEGRVGVEWFDKEDNKQMYAFKCHREKTTTVNEKGESVPLDVVFPVNAVAFHPVHKGSFATGGGDGVVALWDANTKRRIKQYQKLPASVACLEFSADGRYLAIGVSPGFEDGKEQNEPDPSLIKVVIRELGEAEAKGKAAKEKS</sequence>
<accession>A0A0F4G5E0</accession>
<dbReference type="PANTHER" id="PTHR10971">
    <property type="entry name" value="MRNA EXPORT FACTOR AND BUB3"/>
    <property type="match status" value="1"/>
</dbReference>
<dbReference type="STRING" id="1047168.A0A0F4G5E0"/>
<gene>
    <name evidence="4" type="ORF">TI39_contig5842g00005</name>
</gene>
<keyword evidence="1 3" id="KW-0853">WD repeat</keyword>
<proteinExistence type="predicted"/>
<dbReference type="OrthoDB" id="10262475at2759"/>
<dbReference type="Pfam" id="PF00400">
    <property type="entry name" value="WD40"/>
    <property type="match status" value="2"/>
</dbReference>
<dbReference type="Proteomes" id="UP000033647">
    <property type="component" value="Unassembled WGS sequence"/>
</dbReference>
<name>A0A0F4G5E0_9PEZI</name>
<keyword evidence="5" id="KW-1185">Reference proteome</keyword>
<evidence type="ECO:0000313" key="4">
    <source>
        <dbReference type="EMBL" id="KJX92519.1"/>
    </source>
</evidence>
<dbReference type="InterPro" id="IPR001680">
    <property type="entry name" value="WD40_rpt"/>
</dbReference>
<protein>
    <submittedName>
        <fullName evidence="4">Putative nuclear pore complex subunit protein</fullName>
    </submittedName>
</protein>
<dbReference type="Gene3D" id="2.130.10.10">
    <property type="entry name" value="YVTN repeat-like/Quinoprotein amine dehydrogenase"/>
    <property type="match status" value="1"/>
</dbReference>
<dbReference type="InterPro" id="IPR015943">
    <property type="entry name" value="WD40/YVTN_repeat-like_dom_sf"/>
</dbReference>
<dbReference type="EMBL" id="LAFY01005797">
    <property type="protein sequence ID" value="KJX92519.1"/>
    <property type="molecule type" value="Genomic_DNA"/>
</dbReference>
<comment type="caution">
    <text evidence="4">The sequence shown here is derived from an EMBL/GenBank/DDBJ whole genome shotgun (WGS) entry which is preliminary data.</text>
</comment>
<organism evidence="4 5">
    <name type="scientific">Zymoseptoria brevis</name>
    <dbReference type="NCBI Taxonomy" id="1047168"/>
    <lineage>
        <taxon>Eukaryota</taxon>
        <taxon>Fungi</taxon>
        <taxon>Dikarya</taxon>
        <taxon>Ascomycota</taxon>
        <taxon>Pezizomycotina</taxon>
        <taxon>Dothideomycetes</taxon>
        <taxon>Dothideomycetidae</taxon>
        <taxon>Mycosphaerellales</taxon>
        <taxon>Mycosphaerellaceae</taxon>
        <taxon>Zymoseptoria</taxon>
    </lineage>
</organism>
<keyword evidence="2" id="KW-0677">Repeat</keyword>
<evidence type="ECO:0000313" key="5">
    <source>
        <dbReference type="Proteomes" id="UP000033647"/>
    </source>
</evidence>
<dbReference type="SUPFAM" id="SSF50978">
    <property type="entry name" value="WD40 repeat-like"/>
    <property type="match status" value="1"/>
</dbReference>
<feature type="repeat" description="WD" evidence="3">
    <location>
        <begin position="266"/>
        <end position="301"/>
    </location>
</feature>
<evidence type="ECO:0000256" key="3">
    <source>
        <dbReference type="PROSITE-ProRule" id="PRU00221"/>
    </source>
</evidence>
<reference evidence="4 5" key="1">
    <citation type="submission" date="2015-03" db="EMBL/GenBank/DDBJ databases">
        <title>RNA-seq based gene annotation and comparative genomics of four Zymoseptoria species reveal species-specific pathogenicity related genes and transposable element activity.</title>
        <authorList>
            <person name="Grandaubert J."/>
            <person name="Bhattacharyya A."/>
            <person name="Stukenbrock E.H."/>
        </authorList>
    </citation>
    <scope>NUCLEOTIDE SEQUENCE [LARGE SCALE GENOMIC DNA]</scope>
    <source>
        <strain evidence="4 5">Zb18110</strain>
    </source>
</reference>
<dbReference type="InterPro" id="IPR036322">
    <property type="entry name" value="WD40_repeat_dom_sf"/>
</dbReference>
<dbReference type="PROSITE" id="PS50082">
    <property type="entry name" value="WD_REPEATS_2"/>
    <property type="match status" value="1"/>
</dbReference>
<evidence type="ECO:0000256" key="2">
    <source>
        <dbReference type="ARBA" id="ARBA00022737"/>
    </source>
</evidence>
<dbReference type="SMART" id="SM00320">
    <property type="entry name" value="WD40"/>
    <property type="match status" value="4"/>
</dbReference>
<evidence type="ECO:0000256" key="1">
    <source>
        <dbReference type="ARBA" id="ARBA00022574"/>
    </source>
</evidence>
<dbReference type="AlphaFoldDB" id="A0A0F4G5E0"/>